<keyword evidence="2" id="KW-1185">Reference proteome</keyword>
<name>A0A6I4NV99_9FLAO</name>
<dbReference type="Proteomes" id="UP000471501">
    <property type="component" value="Unassembled WGS sequence"/>
</dbReference>
<protein>
    <submittedName>
        <fullName evidence="1">Uncharacterized protein</fullName>
    </submittedName>
</protein>
<evidence type="ECO:0000313" key="2">
    <source>
        <dbReference type="Proteomes" id="UP000471501"/>
    </source>
</evidence>
<evidence type="ECO:0000313" key="1">
    <source>
        <dbReference type="EMBL" id="MWB95007.1"/>
    </source>
</evidence>
<proteinExistence type="predicted"/>
<dbReference type="RefSeq" id="WP_160374936.1">
    <property type="nucleotide sequence ID" value="NZ_WSTB01000005.1"/>
</dbReference>
<reference evidence="1 2" key="1">
    <citation type="submission" date="2019-12" db="EMBL/GenBank/DDBJ databases">
        <authorList>
            <person name="Kim Y.S."/>
        </authorList>
    </citation>
    <scope>NUCLEOTIDE SEQUENCE [LARGE SCALE GENOMIC DNA]</scope>
    <source>
        <strain evidence="1 2">GA093</strain>
    </source>
</reference>
<dbReference type="EMBL" id="WSTB01000005">
    <property type="protein sequence ID" value="MWB95007.1"/>
    <property type="molecule type" value="Genomic_DNA"/>
</dbReference>
<comment type="caution">
    <text evidence="1">The sequence shown here is derived from an EMBL/GenBank/DDBJ whole genome shotgun (WGS) entry which is preliminary data.</text>
</comment>
<gene>
    <name evidence="1" type="ORF">GON26_11575</name>
</gene>
<organism evidence="1 2">
    <name type="scientific">Flavobacterium hydrocarbonoxydans</name>
    <dbReference type="NCBI Taxonomy" id="2683249"/>
    <lineage>
        <taxon>Bacteria</taxon>
        <taxon>Pseudomonadati</taxon>
        <taxon>Bacteroidota</taxon>
        <taxon>Flavobacteriia</taxon>
        <taxon>Flavobacteriales</taxon>
        <taxon>Flavobacteriaceae</taxon>
        <taxon>Flavobacterium</taxon>
    </lineage>
</organism>
<dbReference type="AlphaFoldDB" id="A0A6I4NV99"/>
<accession>A0A6I4NV99</accession>
<sequence length="379" mass="45190">MKDQIKDKLDIIADVWNDFIWDNKFCRNQINFSPEAESNYFGDILGYFYDTFDIIYKKKNGAEHAENFASHISFLQSIYVQQDFIEEMLILFKTNIVKGDLKLDNDYSLNREIRNELVGHPFRKLDSKVISSTVFGYERSPDTITYLRYHTNNNFNCEIIKVKIEDITKRHTSFLNTYFDIIIEKLKSVTAKYSEELEAVKNKMETVSFPSLVKIISQKFKPFLENTFLYDEKSILEIYEKRKQHKRYSIVYDSFLSDLKKRIFEMQENCNTIFNKLVFTDHHIELPLFDDDGNLINIFPLKVKEGRKKESYHYELGKLSTKRQPKEFDFFSGFLKAKCSHKTVLFELERMRNHLDNDVEYLSSHKLISRILKEDDYDC</sequence>